<sequence>MIRFNVDYPGFIAGKTYQAKYAAHPFYGYPAIKVVDEDGDTRYLAIELLEDGSIVEVDDED</sequence>
<evidence type="ECO:0000313" key="2">
    <source>
        <dbReference type="Proteomes" id="UP000596437"/>
    </source>
</evidence>
<protein>
    <submittedName>
        <fullName evidence="1">Uncharacterized protein</fullName>
    </submittedName>
</protein>
<dbReference type="EMBL" id="LR881107">
    <property type="protein sequence ID" value="CAD5239595.1"/>
    <property type="molecule type" value="Genomic_DNA"/>
</dbReference>
<gene>
    <name evidence="1" type="ORF">JLDGIFFK_00034</name>
</gene>
<accession>A0A7R8MKW3</accession>
<proteinExistence type="predicted"/>
<reference evidence="1 2" key="1">
    <citation type="submission" date="2020-09" db="EMBL/GenBank/DDBJ databases">
        <authorList>
            <person name="Jameson E."/>
        </authorList>
    </citation>
    <scope>NUCLEOTIDE SEQUENCE [LARGE SCALE GENOMIC DNA]</scope>
</reference>
<organism evidence="1 2">
    <name type="scientific">Klebsiella phage vB_KppS-Samwise</name>
    <dbReference type="NCBI Taxonomy" id="2762815"/>
    <lineage>
        <taxon>Viruses</taxon>
        <taxon>Duplodnaviria</taxon>
        <taxon>Heunggongvirae</taxon>
        <taxon>Uroviricota</taxon>
        <taxon>Caudoviricetes</taxon>
        <taxon>Drexlerviridae</taxon>
        <taxon>Tempevirinae</taxon>
        <taxon>Henuseptimavirus</taxon>
        <taxon>Henuseptimavirus samwise</taxon>
    </lineage>
</organism>
<keyword evidence="2" id="KW-1185">Reference proteome</keyword>
<evidence type="ECO:0000313" key="1">
    <source>
        <dbReference type="EMBL" id="CAD5239595.1"/>
    </source>
</evidence>
<dbReference type="Proteomes" id="UP000596437">
    <property type="component" value="Chromosome"/>
</dbReference>
<name>A0A7R8MKW3_9CAUD</name>